<evidence type="ECO:0000313" key="7">
    <source>
        <dbReference type="Proteomes" id="UP001320245"/>
    </source>
</evidence>
<evidence type="ECO:0000313" key="6">
    <source>
        <dbReference type="EMBL" id="KAK7732535.1"/>
    </source>
</evidence>
<dbReference type="SUPFAM" id="SSF56112">
    <property type="entry name" value="Protein kinase-like (PK-like)"/>
    <property type="match status" value="1"/>
</dbReference>
<proteinExistence type="predicted"/>
<sequence length="776" mass="86692">MPVVANSGSSVNSNELRKGMYNVTKEELGIMYTDIPRFHDAFFGPVAELEEVSNKVFDQCQEGPTPLFNKGHGWTGWPQDAREAAVLSWFADITKKLATFAMDLKTSLMPQRRPLARPTKQFVSSTAANRKLDIGFVDHLGAKSDTECHWSRILVPGELKSNPEADKPSQAPLDLGRYVREVMSAQPTRRFVLSFTLCGSVMRVWEFDRVGAIASEQFDINEDGRQFVLTILGFLCMSKEQIGFDPTIKKEKGEQFTDIQRDSTTERLIIERLISHSYCIVGRATTCWKAYTEGSGTPLVIKDSWQYPERDEEGELLRKVAEKNVVNVARYYHHETVCVGGQIDQVQENIRHNLDITDAERIELGTPVASPTASTTGTSQQYRSGNSTASSLKRTSSQLDAALPASKRALSKARSKPTESATGNPQPYRSRNSIASSLKRTSSQLDAALPASKRALSKARSKPTESATGNPQPYRSGNSIASSLKRTSSQLDAALPASKRARSRSQSKPAEPPSNRVHRRVIVRDYGKPIYLASSPSALLDAVEGCITGHESLYKAGFLHRDISINNLMINEDVKDNCSWRSFLIDLDLAIETSRSVASGAKGRTGTRAFMAIGVLQGEQHSFMHDLESFFWVLFWICIHYDGPGKGRVVDDFEQWNYIKMDTLALLKGGTVADKPTITRAMTDNFTPYFESLIPWVTRLWEVTFPNGKRHYQDDEKLYSRMRDVLQRASKDLAKATPGIDDRGRNRKDMAEAIEPQRQPSTGIRRSERLRPGNMS</sequence>
<dbReference type="EC" id="2.7.11.1" evidence="1"/>
<dbReference type="AlphaFoldDB" id="A0AAN9TZ24"/>
<dbReference type="GO" id="GO:0004674">
    <property type="term" value="F:protein serine/threonine kinase activity"/>
    <property type="evidence" value="ECO:0007669"/>
    <property type="project" value="UniProtKB-EC"/>
</dbReference>
<dbReference type="PANTHER" id="PTHR38248">
    <property type="entry name" value="FUNK1 6"/>
    <property type="match status" value="1"/>
</dbReference>
<evidence type="ECO:0000256" key="2">
    <source>
        <dbReference type="ARBA" id="ARBA00047899"/>
    </source>
</evidence>
<comment type="caution">
    <text evidence="6">The sequence shown here is derived from an EMBL/GenBank/DDBJ whole genome shotgun (WGS) entry which is preliminary data.</text>
</comment>
<feature type="compositionally biased region" description="Basic and acidic residues" evidence="4">
    <location>
        <begin position="765"/>
        <end position="776"/>
    </location>
</feature>
<dbReference type="InterPro" id="IPR040976">
    <property type="entry name" value="Pkinase_fungal"/>
</dbReference>
<dbReference type="EMBL" id="JAJSPL020000050">
    <property type="protein sequence ID" value="KAK7732535.1"/>
    <property type="molecule type" value="Genomic_DNA"/>
</dbReference>
<feature type="domain" description="Fungal-type protein kinase" evidence="5">
    <location>
        <begin position="132"/>
        <end position="638"/>
    </location>
</feature>
<evidence type="ECO:0000256" key="3">
    <source>
        <dbReference type="ARBA" id="ARBA00048679"/>
    </source>
</evidence>
<reference evidence="6 7" key="1">
    <citation type="journal article" date="2023" name="PLoS ONE">
        <title>Cytospora paraplurivora sp. nov. isolated from orchards with fruit tree decline syndrome in Ontario, Canada.</title>
        <authorList>
            <person name="Ilyukhin E."/>
            <person name="Nguyen H.D.T."/>
            <person name="Castle A.J."/>
            <person name="Ellouze W."/>
        </authorList>
    </citation>
    <scope>NUCLEOTIDE SEQUENCE [LARGE SCALE GENOMIC DNA]</scope>
    <source>
        <strain evidence="6 7">FDS-564</strain>
    </source>
</reference>
<organism evidence="6 7">
    <name type="scientific">Cytospora paraplurivora</name>
    <dbReference type="NCBI Taxonomy" id="2898453"/>
    <lineage>
        <taxon>Eukaryota</taxon>
        <taxon>Fungi</taxon>
        <taxon>Dikarya</taxon>
        <taxon>Ascomycota</taxon>
        <taxon>Pezizomycotina</taxon>
        <taxon>Sordariomycetes</taxon>
        <taxon>Sordariomycetidae</taxon>
        <taxon>Diaporthales</taxon>
        <taxon>Cytosporaceae</taxon>
        <taxon>Cytospora</taxon>
    </lineage>
</organism>
<evidence type="ECO:0000256" key="1">
    <source>
        <dbReference type="ARBA" id="ARBA00012513"/>
    </source>
</evidence>
<dbReference type="Gene3D" id="1.10.510.10">
    <property type="entry name" value="Transferase(Phosphotransferase) domain 1"/>
    <property type="match status" value="1"/>
</dbReference>
<evidence type="ECO:0000259" key="5">
    <source>
        <dbReference type="Pfam" id="PF17667"/>
    </source>
</evidence>
<dbReference type="PROSITE" id="PS00109">
    <property type="entry name" value="PROTEIN_KINASE_TYR"/>
    <property type="match status" value="1"/>
</dbReference>
<feature type="compositionally biased region" description="Polar residues" evidence="4">
    <location>
        <begin position="418"/>
        <end position="445"/>
    </location>
</feature>
<keyword evidence="7" id="KW-1185">Reference proteome</keyword>
<dbReference type="InterPro" id="IPR008266">
    <property type="entry name" value="Tyr_kinase_AS"/>
</dbReference>
<gene>
    <name evidence="6" type="ORF">SLS53_008421</name>
</gene>
<feature type="compositionally biased region" description="Polar residues" evidence="4">
    <location>
        <begin position="369"/>
        <end position="399"/>
    </location>
</feature>
<feature type="region of interest" description="Disordered" evidence="4">
    <location>
        <begin position="733"/>
        <end position="776"/>
    </location>
</feature>
<name>A0AAN9TZ24_9PEZI</name>
<comment type="catalytic activity">
    <reaction evidence="3">
        <text>L-seryl-[protein] + ATP = O-phospho-L-seryl-[protein] + ADP + H(+)</text>
        <dbReference type="Rhea" id="RHEA:17989"/>
        <dbReference type="Rhea" id="RHEA-COMP:9863"/>
        <dbReference type="Rhea" id="RHEA-COMP:11604"/>
        <dbReference type="ChEBI" id="CHEBI:15378"/>
        <dbReference type="ChEBI" id="CHEBI:29999"/>
        <dbReference type="ChEBI" id="CHEBI:30616"/>
        <dbReference type="ChEBI" id="CHEBI:83421"/>
        <dbReference type="ChEBI" id="CHEBI:456216"/>
        <dbReference type="EC" id="2.7.11.1"/>
    </reaction>
</comment>
<feature type="region of interest" description="Disordered" evidence="4">
    <location>
        <begin position="362"/>
        <end position="519"/>
    </location>
</feature>
<dbReference type="Proteomes" id="UP001320245">
    <property type="component" value="Unassembled WGS sequence"/>
</dbReference>
<evidence type="ECO:0000256" key="4">
    <source>
        <dbReference type="SAM" id="MobiDB-lite"/>
    </source>
</evidence>
<dbReference type="PANTHER" id="PTHR38248:SF2">
    <property type="entry name" value="FUNK1 11"/>
    <property type="match status" value="1"/>
</dbReference>
<dbReference type="Pfam" id="PF17667">
    <property type="entry name" value="Pkinase_fungal"/>
    <property type="match status" value="1"/>
</dbReference>
<accession>A0AAN9TZ24</accession>
<feature type="compositionally biased region" description="Basic and acidic residues" evidence="4">
    <location>
        <begin position="733"/>
        <end position="751"/>
    </location>
</feature>
<comment type="catalytic activity">
    <reaction evidence="2">
        <text>L-threonyl-[protein] + ATP = O-phospho-L-threonyl-[protein] + ADP + H(+)</text>
        <dbReference type="Rhea" id="RHEA:46608"/>
        <dbReference type="Rhea" id="RHEA-COMP:11060"/>
        <dbReference type="Rhea" id="RHEA-COMP:11605"/>
        <dbReference type="ChEBI" id="CHEBI:15378"/>
        <dbReference type="ChEBI" id="CHEBI:30013"/>
        <dbReference type="ChEBI" id="CHEBI:30616"/>
        <dbReference type="ChEBI" id="CHEBI:61977"/>
        <dbReference type="ChEBI" id="CHEBI:456216"/>
        <dbReference type="EC" id="2.7.11.1"/>
    </reaction>
</comment>
<feature type="compositionally biased region" description="Polar residues" evidence="4">
    <location>
        <begin position="464"/>
        <end position="491"/>
    </location>
</feature>
<dbReference type="InterPro" id="IPR011009">
    <property type="entry name" value="Kinase-like_dom_sf"/>
</dbReference>
<protein>
    <recommendedName>
        <fullName evidence="1">non-specific serine/threonine protein kinase</fullName>
        <ecNumber evidence="1">2.7.11.1</ecNumber>
    </recommendedName>
</protein>